<accession>A0AAX6GNF2</accession>
<reference evidence="2" key="2">
    <citation type="submission" date="2023-04" db="EMBL/GenBank/DDBJ databases">
        <authorList>
            <person name="Bruccoleri R.E."/>
            <person name="Oakeley E.J."/>
            <person name="Faust A.-M."/>
            <person name="Dessus-Babus S."/>
            <person name="Altorfer M."/>
            <person name="Burckhardt D."/>
            <person name="Oertli M."/>
            <person name="Naumann U."/>
            <person name="Petersen F."/>
            <person name="Wong J."/>
        </authorList>
    </citation>
    <scope>NUCLEOTIDE SEQUENCE</scope>
    <source>
        <strain evidence="2">GSM-AAB239-AS_SAM_17_03QT</strain>
        <tissue evidence="2">Leaf</tissue>
    </source>
</reference>
<comment type="caution">
    <text evidence="2">The sequence shown here is derived from an EMBL/GenBank/DDBJ whole genome shotgun (WGS) entry which is preliminary data.</text>
</comment>
<reference evidence="2" key="1">
    <citation type="journal article" date="2023" name="GigaByte">
        <title>Genome assembly of the bearded iris, Iris pallida Lam.</title>
        <authorList>
            <person name="Bruccoleri R.E."/>
            <person name="Oakeley E.J."/>
            <person name="Faust A.M.E."/>
            <person name="Altorfer M."/>
            <person name="Dessus-Babus S."/>
            <person name="Burckhardt D."/>
            <person name="Oertli M."/>
            <person name="Naumann U."/>
            <person name="Petersen F."/>
            <person name="Wong J."/>
        </authorList>
    </citation>
    <scope>NUCLEOTIDE SEQUENCE</scope>
    <source>
        <strain evidence="2">GSM-AAB239-AS_SAM_17_03QT</strain>
    </source>
</reference>
<keyword evidence="3" id="KW-1185">Reference proteome</keyword>
<organism evidence="2 3">
    <name type="scientific">Iris pallida</name>
    <name type="common">Sweet iris</name>
    <dbReference type="NCBI Taxonomy" id="29817"/>
    <lineage>
        <taxon>Eukaryota</taxon>
        <taxon>Viridiplantae</taxon>
        <taxon>Streptophyta</taxon>
        <taxon>Embryophyta</taxon>
        <taxon>Tracheophyta</taxon>
        <taxon>Spermatophyta</taxon>
        <taxon>Magnoliopsida</taxon>
        <taxon>Liliopsida</taxon>
        <taxon>Asparagales</taxon>
        <taxon>Iridaceae</taxon>
        <taxon>Iridoideae</taxon>
        <taxon>Irideae</taxon>
        <taxon>Iris</taxon>
    </lineage>
</organism>
<dbReference type="EMBL" id="JANAVB010018197">
    <property type="protein sequence ID" value="KAJ6829801.1"/>
    <property type="molecule type" value="Genomic_DNA"/>
</dbReference>
<dbReference type="AlphaFoldDB" id="A0AAX6GNF2"/>
<evidence type="ECO:0000313" key="1">
    <source>
        <dbReference type="EMBL" id="KAJ6816825.1"/>
    </source>
</evidence>
<name>A0AAX6GNF2_IRIPA</name>
<dbReference type="EMBL" id="JANAVB010028196">
    <property type="protein sequence ID" value="KAJ6816825.1"/>
    <property type="molecule type" value="Genomic_DNA"/>
</dbReference>
<sequence>MTSEVPMLRLTSSEWRAWEQAEYVEKRQLFLRSYHFSRKKSRAQRVGSYAVRVRRLICARLRSARRLPRRLWYRLRAWCSRRRLQRHLHAAAQPYRSIICSGGNDCSW</sequence>
<evidence type="ECO:0000313" key="3">
    <source>
        <dbReference type="Proteomes" id="UP001140949"/>
    </source>
</evidence>
<dbReference type="Proteomes" id="UP001140949">
    <property type="component" value="Unassembled WGS sequence"/>
</dbReference>
<evidence type="ECO:0008006" key="4">
    <source>
        <dbReference type="Google" id="ProtNLM"/>
    </source>
</evidence>
<gene>
    <name evidence="2" type="ORF">M6B38_355690</name>
    <name evidence="1" type="ORF">M6B38_415985</name>
</gene>
<protein>
    <recommendedName>
        <fullName evidence="4">Ribosomal protein S14</fullName>
    </recommendedName>
</protein>
<evidence type="ECO:0000313" key="2">
    <source>
        <dbReference type="EMBL" id="KAJ6829801.1"/>
    </source>
</evidence>
<proteinExistence type="predicted"/>